<evidence type="ECO:0008006" key="6">
    <source>
        <dbReference type="Google" id="ProtNLM"/>
    </source>
</evidence>
<dbReference type="EMBL" id="BAABGN010000002">
    <property type="protein sequence ID" value="GAA4416676.1"/>
    <property type="molecule type" value="Genomic_DNA"/>
</dbReference>
<protein>
    <recommendedName>
        <fullName evidence="6">VanZ family protein</fullName>
    </recommendedName>
</protein>
<evidence type="ECO:0000256" key="2">
    <source>
        <dbReference type="SAM" id="Phobius"/>
    </source>
</evidence>
<sequence>MSPIPRRRLARSAVVAVSLVVQLLVLYMPDAPDAPGGVEIPGADKAAHLLVFAAVSYAALRAGVPRTLVVGYGLGQALLSELVQHLWLPLRTGDPLDLLADLAGVALALTLTRALARRYPRTGRRAGAGTASSLTGRRSRTGRDPSDPNR</sequence>
<evidence type="ECO:0000313" key="4">
    <source>
        <dbReference type="EMBL" id="GAA4420229.1"/>
    </source>
</evidence>
<dbReference type="RefSeq" id="WP_345214842.1">
    <property type="nucleotide sequence ID" value="NZ_BAABGN010000002.1"/>
</dbReference>
<keyword evidence="2" id="KW-0812">Transmembrane</keyword>
<proteinExistence type="predicted"/>
<accession>A0ABP8L0M4</accession>
<dbReference type="Proteomes" id="UP001500622">
    <property type="component" value="Unassembled WGS sequence"/>
</dbReference>
<dbReference type="EMBL" id="BAABGN010000004">
    <property type="protein sequence ID" value="GAA4420229.1"/>
    <property type="molecule type" value="Genomic_DNA"/>
</dbReference>
<evidence type="ECO:0000256" key="1">
    <source>
        <dbReference type="SAM" id="MobiDB-lite"/>
    </source>
</evidence>
<reference evidence="4" key="1">
    <citation type="journal article" date="2014" name="Int. J. Syst. Evol. Microbiol.">
        <title>Complete genome of a new Firmicutes species belonging to the dominant human colonic microbiota ('Ruminococcus bicirculans') reveals two chromosomes and a selective capacity to utilize plant glucans.</title>
        <authorList>
            <consortium name="NISC Comparative Sequencing Program"/>
            <person name="Wegmann U."/>
            <person name="Louis P."/>
            <person name="Goesmann A."/>
            <person name="Henrissat B."/>
            <person name="Duncan S.H."/>
            <person name="Flint H.J."/>
        </authorList>
    </citation>
    <scope>NUCLEOTIDE SEQUENCE</scope>
    <source>
        <strain evidence="4">JCM 17810</strain>
    </source>
</reference>
<gene>
    <name evidence="3" type="ORF">GCM10023169_04220</name>
    <name evidence="4" type="ORF">GCM10023169_11830</name>
</gene>
<keyword evidence="2" id="KW-0472">Membrane</keyword>
<keyword evidence="2" id="KW-1133">Transmembrane helix</keyword>
<reference evidence="5" key="2">
    <citation type="journal article" date="2019" name="Int. J. Syst. Evol. Microbiol.">
        <title>The Global Catalogue of Microorganisms (GCM) 10K type strain sequencing project: providing services to taxonomists for standard genome sequencing and annotation.</title>
        <authorList>
            <consortium name="The Broad Institute Genomics Platform"/>
            <consortium name="The Broad Institute Genome Sequencing Center for Infectious Disease"/>
            <person name="Wu L."/>
            <person name="Ma J."/>
        </authorList>
    </citation>
    <scope>NUCLEOTIDE SEQUENCE [LARGE SCALE GENOMIC DNA]</scope>
    <source>
        <strain evidence="5">JCM 17810</strain>
    </source>
</reference>
<reference evidence="4" key="3">
    <citation type="submission" date="2023-12" db="EMBL/GenBank/DDBJ databases">
        <authorList>
            <person name="Sun Q."/>
            <person name="Inoue M."/>
        </authorList>
    </citation>
    <scope>NUCLEOTIDE SEQUENCE</scope>
    <source>
        <strain evidence="4">JCM 17810</strain>
    </source>
</reference>
<feature type="transmembrane region" description="Helical" evidence="2">
    <location>
        <begin position="12"/>
        <end position="29"/>
    </location>
</feature>
<organism evidence="4 5">
    <name type="scientific">Georgenia halophila</name>
    <dbReference type="NCBI Taxonomy" id="620889"/>
    <lineage>
        <taxon>Bacteria</taxon>
        <taxon>Bacillati</taxon>
        <taxon>Actinomycetota</taxon>
        <taxon>Actinomycetes</taxon>
        <taxon>Micrococcales</taxon>
        <taxon>Bogoriellaceae</taxon>
        <taxon>Georgenia</taxon>
    </lineage>
</organism>
<evidence type="ECO:0000313" key="5">
    <source>
        <dbReference type="Proteomes" id="UP001500622"/>
    </source>
</evidence>
<evidence type="ECO:0000313" key="3">
    <source>
        <dbReference type="EMBL" id="GAA4416676.1"/>
    </source>
</evidence>
<feature type="region of interest" description="Disordered" evidence="1">
    <location>
        <begin position="122"/>
        <end position="150"/>
    </location>
</feature>
<keyword evidence="5" id="KW-1185">Reference proteome</keyword>
<comment type="caution">
    <text evidence="4">The sequence shown here is derived from an EMBL/GenBank/DDBJ whole genome shotgun (WGS) entry which is preliminary data.</text>
</comment>
<name>A0ABP8L0M4_9MICO</name>
<feature type="compositionally biased region" description="Basic and acidic residues" evidence="1">
    <location>
        <begin position="141"/>
        <end position="150"/>
    </location>
</feature>
<feature type="transmembrane region" description="Helical" evidence="2">
    <location>
        <begin position="98"/>
        <end position="116"/>
    </location>
</feature>